<feature type="transmembrane region" description="Helical" evidence="1">
    <location>
        <begin position="302"/>
        <end position="319"/>
    </location>
</feature>
<organism evidence="2 3">
    <name type="scientific">Leptospira sarikeiensis</name>
    <dbReference type="NCBI Taxonomy" id="2484943"/>
    <lineage>
        <taxon>Bacteria</taxon>
        <taxon>Pseudomonadati</taxon>
        <taxon>Spirochaetota</taxon>
        <taxon>Spirochaetia</taxon>
        <taxon>Leptospirales</taxon>
        <taxon>Leptospiraceae</taxon>
        <taxon>Leptospira</taxon>
    </lineage>
</organism>
<dbReference type="Proteomes" id="UP000297762">
    <property type="component" value="Unassembled WGS sequence"/>
</dbReference>
<gene>
    <name evidence="2" type="ORF">EHQ64_19965</name>
</gene>
<reference evidence="2" key="1">
    <citation type="journal article" date="2019" name="PLoS Negl. Trop. Dis.">
        <title>Revisiting the worldwide diversity of Leptospira species in the environment.</title>
        <authorList>
            <person name="Vincent A.T."/>
            <person name="Schiettekatte O."/>
            <person name="Bourhy P."/>
            <person name="Veyrier F.J."/>
            <person name="Picardeau M."/>
        </authorList>
    </citation>
    <scope>NUCLEOTIDE SEQUENCE [LARGE SCALE GENOMIC DNA]</scope>
    <source>
        <strain evidence="2">201702455</strain>
    </source>
</reference>
<comment type="caution">
    <text evidence="2">The sequence shown here is derived from an EMBL/GenBank/DDBJ whole genome shotgun (WGS) entry which is preliminary data.</text>
</comment>
<evidence type="ECO:0000313" key="3">
    <source>
        <dbReference type="Proteomes" id="UP000297762"/>
    </source>
</evidence>
<dbReference type="AlphaFoldDB" id="A0A4R9K0W0"/>
<keyword evidence="1" id="KW-1133">Transmembrane helix</keyword>
<feature type="transmembrane region" description="Helical" evidence="1">
    <location>
        <begin position="331"/>
        <end position="353"/>
    </location>
</feature>
<sequence>MDFLKGLDLKNRIFFFSVSLLGFLGFVLSLGRVTMDPSLAGFFYNSDSLFFSIIYQELFLKPGANFLISLKDLGWTPAPYFFPDLVQYFALRTIYLPLDRGAWEWTHLSYAIFQWTLLLSGILFFLQKVRKEKLQYEGIFLTLGFGYFVGIILILYKIDLFVFLPGFHGGNLAVLSWAWAFFHQWEERNSGKDFILVFVSVFLFSLSDLLFIPCFLVPTLGVHFCQWFIEERSANRIKKIVYLYFPVVLGIVFSRFFFQWIRKISPVFFPGVASPQKIGEVIGTWKLEDFAYSLTRLWKENWIYLVCILAFFLLIKLLTKKEKFQTDRSEYLFLVLGIFTPFVLLIYGFVFGLAGKQGIQEIDRYFGQILLGFLGIGFVFILRFYQNGFFKFGSAILLLLVILFSIQFTYRKGLGIEHYPNKVACLDQLSESKDWKRGIASFWYVRPMRIFSKRDLQPDDYLYDLMLFYWQNNLSWFERETPAYTFAIVDGIDEKILKKKLGEPSSITYCDGIPIYSFDRPEKSSEFIKENRNKIDMWRISTSRY</sequence>
<feature type="transmembrane region" description="Helical" evidence="1">
    <location>
        <begin position="392"/>
        <end position="410"/>
    </location>
</feature>
<feature type="transmembrane region" description="Helical" evidence="1">
    <location>
        <begin position="138"/>
        <end position="156"/>
    </location>
</feature>
<feature type="transmembrane region" description="Helical" evidence="1">
    <location>
        <begin position="365"/>
        <end position="386"/>
    </location>
</feature>
<keyword evidence="1" id="KW-0472">Membrane</keyword>
<accession>A0A4R9K0W0</accession>
<feature type="transmembrane region" description="Helical" evidence="1">
    <location>
        <begin position="162"/>
        <end position="182"/>
    </location>
</feature>
<dbReference type="RefSeq" id="WP_135651567.1">
    <property type="nucleotide sequence ID" value="NZ_RQGF01000043.1"/>
</dbReference>
<evidence type="ECO:0008006" key="4">
    <source>
        <dbReference type="Google" id="ProtNLM"/>
    </source>
</evidence>
<name>A0A4R9K0W0_9LEPT</name>
<keyword evidence="3" id="KW-1185">Reference proteome</keyword>
<protein>
    <recommendedName>
        <fullName evidence="4">DUF2079 domain-containing protein</fullName>
    </recommendedName>
</protein>
<dbReference type="OrthoDB" id="314613at2"/>
<evidence type="ECO:0000313" key="2">
    <source>
        <dbReference type="EMBL" id="TGL57669.1"/>
    </source>
</evidence>
<evidence type="ECO:0000256" key="1">
    <source>
        <dbReference type="SAM" id="Phobius"/>
    </source>
</evidence>
<feature type="transmembrane region" description="Helical" evidence="1">
    <location>
        <begin position="107"/>
        <end position="126"/>
    </location>
</feature>
<feature type="transmembrane region" description="Helical" evidence="1">
    <location>
        <begin position="12"/>
        <end position="31"/>
    </location>
</feature>
<keyword evidence="1" id="KW-0812">Transmembrane</keyword>
<feature type="transmembrane region" description="Helical" evidence="1">
    <location>
        <begin position="194"/>
        <end position="220"/>
    </location>
</feature>
<dbReference type="EMBL" id="RQGF01000043">
    <property type="protein sequence ID" value="TGL57669.1"/>
    <property type="molecule type" value="Genomic_DNA"/>
</dbReference>
<feature type="transmembrane region" description="Helical" evidence="1">
    <location>
        <begin position="240"/>
        <end position="258"/>
    </location>
</feature>
<proteinExistence type="predicted"/>